<name>A0A6J6J813_9ZZZZ</name>
<gene>
    <name evidence="3" type="ORF">UFOPK2044_00502</name>
    <name evidence="4" type="ORF">UFOPK2165_00482</name>
</gene>
<keyword evidence="2" id="KW-0812">Transmembrane</keyword>
<sequence length="92" mass="10349">MKWFIFVIIAASILAVFAAVYGITYLVNQKKRPKYKTTAPDDDPKFLRDLATRLNSEPKPEDKKPNTDTPKPAENNSDQDPEAPDDKPASDK</sequence>
<reference evidence="3" key="1">
    <citation type="submission" date="2020-05" db="EMBL/GenBank/DDBJ databases">
        <authorList>
            <person name="Chiriac C."/>
            <person name="Salcher M."/>
            <person name="Ghai R."/>
            <person name="Kavagutti S V."/>
        </authorList>
    </citation>
    <scope>NUCLEOTIDE SEQUENCE</scope>
</reference>
<protein>
    <submittedName>
        <fullName evidence="3">Unannotated protein</fullName>
    </submittedName>
</protein>
<dbReference type="EMBL" id="CAEZWA010000068">
    <property type="protein sequence ID" value="CAB4643227.1"/>
    <property type="molecule type" value="Genomic_DNA"/>
</dbReference>
<evidence type="ECO:0000313" key="3">
    <source>
        <dbReference type="EMBL" id="CAB4632888.1"/>
    </source>
</evidence>
<keyword evidence="2" id="KW-0472">Membrane</keyword>
<proteinExistence type="predicted"/>
<evidence type="ECO:0000256" key="1">
    <source>
        <dbReference type="SAM" id="MobiDB-lite"/>
    </source>
</evidence>
<feature type="region of interest" description="Disordered" evidence="1">
    <location>
        <begin position="32"/>
        <end position="92"/>
    </location>
</feature>
<feature type="compositionally biased region" description="Basic and acidic residues" evidence="1">
    <location>
        <begin position="42"/>
        <end position="66"/>
    </location>
</feature>
<dbReference type="EMBL" id="CAEZVO010000053">
    <property type="protein sequence ID" value="CAB4632888.1"/>
    <property type="molecule type" value="Genomic_DNA"/>
</dbReference>
<accession>A0A6J6J813</accession>
<evidence type="ECO:0000313" key="4">
    <source>
        <dbReference type="EMBL" id="CAB4643227.1"/>
    </source>
</evidence>
<keyword evidence="2" id="KW-1133">Transmembrane helix</keyword>
<organism evidence="3">
    <name type="scientific">freshwater metagenome</name>
    <dbReference type="NCBI Taxonomy" id="449393"/>
    <lineage>
        <taxon>unclassified sequences</taxon>
        <taxon>metagenomes</taxon>
        <taxon>ecological metagenomes</taxon>
    </lineage>
</organism>
<feature type="transmembrane region" description="Helical" evidence="2">
    <location>
        <begin position="6"/>
        <end position="27"/>
    </location>
</feature>
<evidence type="ECO:0000256" key="2">
    <source>
        <dbReference type="SAM" id="Phobius"/>
    </source>
</evidence>
<dbReference type="AlphaFoldDB" id="A0A6J6J813"/>